<accession>A0A816C117</accession>
<name>A0A816C117_9BILA</name>
<dbReference type="AlphaFoldDB" id="A0A816C117"/>
<dbReference type="EMBL" id="CAJNOQ010039539">
    <property type="protein sequence ID" value="CAF1616780.1"/>
    <property type="molecule type" value="Genomic_DNA"/>
</dbReference>
<dbReference type="Proteomes" id="UP000663829">
    <property type="component" value="Unassembled WGS sequence"/>
</dbReference>
<protein>
    <recommendedName>
        <fullName evidence="7">Acyltransferase 3 domain-containing protein</fullName>
    </recommendedName>
</protein>
<reference evidence="2" key="1">
    <citation type="submission" date="2021-02" db="EMBL/GenBank/DDBJ databases">
        <authorList>
            <person name="Nowell W R."/>
        </authorList>
    </citation>
    <scope>NUCLEOTIDE SEQUENCE</scope>
</reference>
<dbReference type="InterPro" id="IPR052728">
    <property type="entry name" value="O2_lipid_transport_reg"/>
</dbReference>
<proteinExistence type="predicted"/>
<evidence type="ECO:0000313" key="6">
    <source>
        <dbReference type="Proteomes" id="UP000663829"/>
    </source>
</evidence>
<evidence type="ECO:0000313" key="4">
    <source>
        <dbReference type="EMBL" id="CAF4476152.1"/>
    </source>
</evidence>
<dbReference type="Proteomes" id="UP000682733">
    <property type="component" value="Unassembled WGS sequence"/>
</dbReference>
<keyword evidence="6" id="KW-1185">Reference proteome</keyword>
<evidence type="ECO:0000313" key="5">
    <source>
        <dbReference type="EMBL" id="CAF4504055.1"/>
    </source>
</evidence>
<sequence length="160" mass="18627">IIRQLKITQLKPSEIIATIFTCSIRQFVSIIFAFLLYTTLVDEQHPYYKKYLKKILSFHLFTPLAKLSYSVYLLHFRIASDLVYKGPLYKLLTVHIDLATSICFIFTLIISLLIGCIWYCFVEQPFLRLTNNLFHLATSPSKDEQQSLIDNNSLGLKKEK</sequence>
<feature type="transmembrane region" description="Helical" evidence="1">
    <location>
        <begin position="98"/>
        <end position="121"/>
    </location>
</feature>
<dbReference type="Proteomes" id="UP000681722">
    <property type="component" value="Unassembled WGS sequence"/>
</dbReference>
<comment type="caution">
    <text evidence="2">The sequence shown here is derived from an EMBL/GenBank/DDBJ whole genome shotgun (WGS) entry which is preliminary data.</text>
</comment>
<keyword evidence="1" id="KW-0812">Transmembrane</keyword>
<dbReference type="PANTHER" id="PTHR11161:SF0">
    <property type="entry name" value="O-ACYLTRANSFERASE LIKE PROTEIN"/>
    <property type="match status" value="1"/>
</dbReference>
<dbReference type="PANTHER" id="PTHR11161">
    <property type="entry name" value="O-ACYLTRANSFERASE"/>
    <property type="match status" value="1"/>
</dbReference>
<feature type="non-terminal residue" evidence="2">
    <location>
        <position position="1"/>
    </location>
</feature>
<gene>
    <name evidence="2" type="ORF">GPM918_LOCUS43478</name>
    <name evidence="3" type="ORF">OVA965_LOCUS44251</name>
    <name evidence="5" type="ORF">SRO942_LOCUS44979</name>
    <name evidence="4" type="ORF">TMI583_LOCUS46931</name>
</gene>
<dbReference type="OrthoDB" id="10010847at2759"/>
<feature type="transmembrane region" description="Helical" evidence="1">
    <location>
        <begin position="58"/>
        <end position="78"/>
    </location>
</feature>
<feature type="transmembrane region" description="Helical" evidence="1">
    <location>
        <begin position="15"/>
        <end position="37"/>
    </location>
</feature>
<evidence type="ECO:0008006" key="7">
    <source>
        <dbReference type="Google" id="ProtNLM"/>
    </source>
</evidence>
<evidence type="ECO:0000313" key="2">
    <source>
        <dbReference type="EMBL" id="CAF1616780.1"/>
    </source>
</evidence>
<keyword evidence="1" id="KW-1133">Transmembrane helix</keyword>
<dbReference type="EMBL" id="CAJOBC010106527">
    <property type="protein sequence ID" value="CAF4504055.1"/>
    <property type="molecule type" value="Genomic_DNA"/>
</dbReference>
<keyword evidence="1" id="KW-0472">Membrane</keyword>
<dbReference type="EMBL" id="CAJOBA010089012">
    <property type="protein sequence ID" value="CAF4476152.1"/>
    <property type="molecule type" value="Genomic_DNA"/>
</dbReference>
<organism evidence="2 6">
    <name type="scientific">Didymodactylos carnosus</name>
    <dbReference type="NCBI Taxonomy" id="1234261"/>
    <lineage>
        <taxon>Eukaryota</taxon>
        <taxon>Metazoa</taxon>
        <taxon>Spiralia</taxon>
        <taxon>Gnathifera</taxon>
        <taxon>Rotifera</taxon>
        <taxon>Eurotatoria</taxon>
        <taxon>Bdelloidea</taxon>
        <taxon>Philodinida</taxon>
        <taxon>Philodinidae</taxon>
        <taxon>Didymodactylos</taxon>
    </lineage>
</organism>
<evidence type="ECO:0000313" key="3">
    <source>
        <dbReference type="EMBL" id="CAF1640368.1"/>
    </source>
</evidence>
<evidence type="ECO:0000256" key="1">
    <source>
        <dbReference type="SAM" id="Phobius"/>
    </source>
</evidence>
<dbReference type="EMBL" id="CAJNOK010062199">
    <property type="protein sequence ID" value="CAF1640368.1"/>
    <property type="molecule type" value="Genomic_DNA"/>
</dbReference>
<dbReference type="Proteomes" id="UP000677228">
    <property type="component" value="Unassembled WGS sequence"/>
</dbReference>